<dbReference type="Gene3D" id="3.40.50.300">
    <property type="entry name" value="P-loop containing nucleotide triphosphate hydrolases"/>
    <property type="match status" value="1"/>
</dbReference>
<keyword evidence="2" id="KW-1185">Reference proteome</keyword>
<dbReference type="Proteomes" id="UP000190150">
    <property type="component" value="Unassembled WGS sequence"/>
</dbReference>
<reference evidence="2" key="1">
    <citation type="submission" date="2017-02" db="EMBL/GenBank/DDBJ databases">
        <authorList>
            <person name="Varghese N."/>
            <person name="Submissions S."/>
        </authorList>
    </citation>
    <scope>NUCLEOTIDE SEQUENCE [LARGE SCALE GENOMIC DNA]</scope>
    <source>
        <strain evidence="2">DSM 24091</strain>
    </source>
</reference>
<dbReference type="SUPFAM" id="SSF52540">
    <property type="entry name" value="P-loop containing nucleoside triphosphate hydrolases"/>
    <property type="match status" value="1"/>
</dbReference>
<evidence type="ECO:0000313" key="2">
    <source>
        <dbReference type="Proteomes" id="UP000190150"/>
    </source>
</evidence>
<name>A0A1T5GI52_9SPHI</name>
<gene>
    <name evidence="1" type="ORF">SAMN05660841_04091</name>
</gene>
<evidence type="ECO:0000313" key="1">
    <source>
        <dbReference type="EMBL" id="SKC08071.1"/>
    </source>
</evidence>
<dbReference type="STRING" id="1513896.SAMN05660841_04091"/>
<proteinExistence type="predicted"/>
<sequence length="423" mass="48269">MDRHEKQIVLLNCNSIPVDALDQYISREQIAISEFESHRLSDEKLKELRRLDDIRSGILIDEPQTLNIPDALSIPSIPSKVEVEASVVQKIIRGEVGLEEIDFHLKGGTLTIEELEQGGAPQEQIKALRYFNAKKGVSRFYKIEELAPMEDGRTDIYMIGMAASGKSTMMAGLFKYANDNAIFIPDTYNQEGNAYMEQLKRDLDYKILPMGTVKGSYNYIATSFKDSNGIKHPFNIVEVPGENYARMFSEGMNSETNYIKAFVNYIKNKNKKILVFVIDAKAEIDKFTNPDLFNALDQGIAYNNILAMFRDHKILDRTDAIYFVVNKFDALKKDRYSFDDRPDEELALEFLQQDFASLLSACQEAKSMARNKFKIKVLPFSIGEIVNEKILLKYNPENAKNIIENLLDDSFIVSGGAFWKFKF</sequence>
<dbReference type="InterPro" id="IPR027417">
    <property type="entry name" value="P-loop_NTPase"/>
</dbReference>
<dbReference type="AlphaFoldDB" id="A0A1T5GI52"/>
<dbReference type="OrthoDB" id="1066044at2"/>
<accession>A0A1T5GI52</accession>
<dbReference type="EMBL" id="FUZF01000026">
    <property type="protein sequence ID" value="SKC08071.1"/>
    <property type="molecule type" value="Genomic_DNA"/>
</dbReference>
<protein>
    <submittedName>
        <fullName evidence="1">Uncharacterized protein</fullName>
    </submittedName>
</protein>
<dbReference type="RefSeq" id="WP_079645730.1">
    <property type="nucleotide sequence ID" value="NZ_FUZF01000026.1"/>
</dbReference>
<organism evidence="1 2">
    <name type="scientific">Sphingobacterium nematocida</name>
    <dbReference type="NCBI Taxonomy" id="1513896"/>
    <lineage>
        <taxon>Bacteria</taxon>
        <taxon>Pseudomonadati</taxon>
        <taxon>Bacteroidota</taxon>
        <taxon>Sphingobacteriia</taxon>
        <taxon>Sphingobacteriales</taxon>
        <taxon>Sphingobacteriaceae</taxon>
        <taxon>Sphingobacterium</taxon>
    </lineage>
</organism>